<feature type="domain" description="Flagellar hook-associated protein FlgK helical" evidence="9">
    <location>
        <begin position="100"/>
        <end position="311"/>
    </location>
</feature>
<evidence type="ECO:0000256" key="3">
    <source>
        <dbReference type="ARBA" id="ARBA00009677"/>
    </source>
</evidence>
<gene>
    <name evidence="10" type="ORF">B0A89_06385</name>
</gene>
<dbReference type="InterPro" id="IPR010930">
    <property type="entry name" value="Flg_bb/hook_C_dom"/>
</dbReference>
<comment type="similarity">
    <text evidence="3">Belongs to the flagella basal body rod proteins family.</text>
</comment>
<dbReference type="GO" id="GO:0009425">
    <property type="term" value="C:bacterial-type flagellum basal body"/>
    <property type="evidence" value="ECO:0007669"/>
    <property type="project" value="UniProtKB-SubCell"/>
</dbReference>
<evidence type="ECO:0000259" key="7">
    <source>
        <dbReference type="Pfam" id="PF00460"/>
    </source>
</evidence>
<keyword evidence="5" id="KW-0964">Secreted</keyword>
<feature type="domain" description="Flagellar basal-body/hook protein C-terminal" evidence="8">
    <location>
        <begin position="445"/>
        <end position="482"/>
    </location>
</feature>
<keyword evidence="6" id="KW-0975">Bacterial flagellum</keyword>
<evidence type="ECO:0000256" key="1">
    <source>
        <dbReference type="ARBA" id="ARBA00004117"/>
    </source>
</evidence>
<evidence type="ECO:0000256" key="2">
    <source>
        <dbReference type="ARBA" id="ARBA00004613"/>
    </source>
</evidence>
<evidence type="ECO:0000256" key="4">
    <source>
        <dbReference type="ARBA" id="ARBA00016244"/>
    </source>
</evidence>
<dbReference type="GO" id="GO:0005198">
    <property type="term" value="F:structural molecule activity"/>
    <property type="evidence" value="ECO:0007669"/>
    <property type="project" value="InterPro"/>
</dbReference>
<evidence type="ECO:0000259" key="8">
    <source>
        <dbReference type="Pfam" id="PF06429"/>
    </source>
</evidence>
<dbReference type="AlphaFoldDB" id="A0A1W6CWS8"/>
<feature type="domain" description="Flagellar basal body rod protein N-terminal" evidence="7">
    <location>
        <begin position="8"/>
        <end position="36"/>
    </location>
</feature>
<name>A0A1W6CWS8_9RHOB</name>
<dbReference type="Pfam" id="PF22638">
    <property type="entry name" value="FlgK_D1"/>
    <property type="match status" value="1"/>
</dbReference>
<dbReference type="Pfam" id="PF06429">
    <property type="entry name" value="Flg_bbr_C"/>
    <property type="match status" value="1"/>
</dbReference>
<evidence type="ECO:0000313" key="11">
    <source>
        <dbReference type="Proteomes" id="UP000193017"/>
    </source>
</evidence>
<protein>
    <recommendedName>
        <fullName evidence="4">Flagellar hook-associated protein 1</fullName>
    </recommendedName>
</protein>
<dbReference type="EMBL" id="CP020612">
    <property type="protein sequence ID" value="ARJ69311.1"/>
    <property type="molecule type" value="Genomic_DNA"/>
</dbReference>
<evidence type="ECO:0000259" key="9">
    <source>
        <dbReference type="Pfam" id="PF22638"/>
    </source>
</evidence>
<keyword evidence="10" id="KW-0282">Flagellum</keyword>
<comment type="subcellular location">
    <subcellularLocation>
        <location evidence="1">Bacterial flagellum basal body</location>
    </subcellularLocation>
    <subcellularLocation>
        <location evidence="2">Secreted</location>
    </subcellularLocation>
</comment>
<dbReference type="GO" id="GO:0005576">
    <property type="term" value="C:extracellular region"/>
    <property type="evidence" value="ECO:0007669"/>
    <property type="project" value="UniProtKB-SubCell"/>
</dbReference>
<proteinExistence type="inferred from homology"/>
<dbReference type="InterPro" id="IPR002371">
    <property type="entry name" value="FlgK"/>
</dbReference>
<dbReference type="OrthoDB" id="7181295at2"/>
<evidence type="ECO:0000256" key="5">
    <source>
        <dbReference type="ARBA" id="ARBA00022525"/>
    </source>
</evidence>
<dbReference type="InterPro" id="IPR001444">
    <property type="entry name" value="Flag_bb_rod_N"/>
</dbReference>
<dbReference type="SUPFAM" id="SSF64518">
    <property type="entry name" value="Phase 1 flagellin"/>
    <property type="match status" value="1"/>
</dbReference>
<dbReference type="GO" id="GO:0044780">
    <property type="term" value="P:bacterial-type flagellum assembly"/>
    <property type="evidence" value="ECO:0007669"/>
    <property type="project" value="InterPro"/>
</dbReference>
<dbReference type="Proteomes" id="UP000193017">
    <property type="component" value="Chromosome"/>
</dbReference>
<dbReference type="NCBIfam" id="TIGR02492">
    <property type="entry name" value="flgK_ends"/>
    <property type="match status" value="1"/>
</dbReference>
<sequence length="483" mass="49517">MSLSNALSNAMSGIAAVTRGTEVVSSNLANALTPGFARRELQLSARPYAAGGVHVDGVTRTVRTSVVAQGRVASADTARTQIIATFHKTMADSIGVPGETGALTTLLADFDAALTAAAAQPQSEINLSRVLATAQTLARSYGTLGAQVQDARTEADRAIASDVQALNDGLAQVAELNRQISVQQSAGDDATALQDSRRQLIDSLSEIVPIQELPRDGGRVALFTAGGAILLDGVTPAAIGFNAAGPLAAGMTVEGSSVGRLSFNGQELSAGQMVMFSGGRLAANFQIRDVDAPAAQSRLDAAARDLVERFSDPDVDATRGNGPGLFTDAGASLDPAKEAGLSQRLAVNAVVDIAQGGSLWRLRDGLGASAPGPVGQTALLDRLRGALAEQRISGSSGMSATPRSAATMAADVTSWAATARLGAESALAGATARSDSYDAMIRQDGVDSDQEMETLLGLERAYTANAKVLSAVDDMIQTILRLS</sequence>
<dbReference type="GO" id="GO:0009424">
    <property type="term" value="C:bacterial-type flagellum hook"/>
    <property type="evidence" value="ECO:0007669"/>
    <property type="project" value="InterPro"/>
</dbReference>
<keyword evidence="10" id="KW-0969">Cilium</keyword>
<keyword evidence="11" id="KW-1185">Reference proteome</keyword>
<dbReference type="RefSeq" id="WP_085377428.1">
    <property type="nucleotide sequence ID" value="NZ_CP020612.1"/>
</dbReference>
<dbReference type="InterPro" id="IPR053927">
    <property type="entry name" value="FlgK_helical"/>
</dbReference>
<dbReference type="PANTHER" id="PTHR30033">
    <property type="entry name" value="FLAGELLAR HOOK-ASSOCIATED PROTEIN 1"/>
    <property type="match status" value="1"/>
</dbReference>
<reference evidence="10 11" key="1">
    <citation type="submission" date="2017-03" db="EMBL/GenBank/DDBJ databases">
        <title>Genome sequence of Paracoccus contaminans isolated from a water microcosm.</title>
        <authorList>
            <person name="Aurass P."/>
            <person name="Karste S."/>
            <person name="Trost E."/>
            <person name="Glaeser S.P."/>
            <person name="Kaempfer P."/>
            <person name="Flieger A."/>
        </authorList>
    </citation>
    <scope>NUCLEOTIDE SEQUENCE [LARGE SCALE GENOMIC DNA]</scope>
    <source>
        <strain evidence="11">RKI 16-01929T\LMG 29738T\CCM 8701T\CIP 111112T</strain>
    </source>
</reference>
<evidence type="ECO:0000256" key="6">
    <source>
        <dbReference type="ARBA" id="ARBA00023143"/>
    </source>
</evidence>
<dbReference type="STRING" id="1945662.B0A89_06385"/>
<dbReference type="KEGG" id="pcon:B0A89_06385"/>
<dbReference type="Pfam" id="PF00460">
    <property type="entry name" value="Flg_bb_rod"/>
    <property type="match status" value="1"/>
</dbReference>
<accession>A0A1W6CWS8</accession>
<keyword evidence="10" id="KW-0966">Cell projection</keyword>
<dbReference type="PANTHER" id="PTHR30033:SF1">
    <property type="entry name" value="FLAGELLAR HOOK-ASSOCIATED PROTEIN 1"/>
    <property type="match status" value="1"/>
</dbReference>
<organism evidence="10 11">
    <name type="scientific">Paracoccus contaminans</name>
    <dbReference type="NCBI Taxonomy" id="1945662"/>
    <lineage>
        <taxon>Bacteria</taxon>
        <taxon>Pseudomonadati</taxon>
        <taxon>Pseudomonadota</taxon>
        <taxon>Alphaproteobacteria</taxon>
        <taxon>Rhodobacterales</taxon>
        <taxon>Paracoccaceae</taxon>
        <taxon>Paracoccus</taxon>
    </lineage>
</organism>
<evidence type="ECO:0000313" key="10">
    <source>
        <dbReference type="EMBL" id="ARJ69311.1"/>
    </source>
</evidence>